<comment type="caution">
    <text evidence="2">The sequence shown here is derived from an EMBL/GenBank/DDBJ whole genome shotgun (WGS) entry which is preliminary data.</text>
</comment>
<dbReference type="Proteomes" id="UP000828390">
    <property type="component" value="Unassembled WGS sequence"/>
</dbReference>
<accession>A0A9D4BCL0</accession>
<evidence type="ECO:0000259" key="1">
    <source>
        <dbReference type="Pfam" id="PF13833"/>
    </source>
</evidence>
<gene>
    <name evidence="2" type="ORF">DPMN_192416</name>
</gene>
<name>A0A9D4BCL0_DREPO</name>
<evidence type="ECO:0000313" key="3">
    <source>
        <dbReference type="Proteomes" id="UP000828390"/>
    </source>
</evidence>
<dbReference type="GO" id="GO:0005509">
    <property type="term" value="F:calcium ion binding"/>
    <property type="evidence" value="ECO:0007669"/>
    <property type="project" value="InterPro"/>
</dbReference>
<reference evidence="2" key="1">
    <citation type="journal article" date="2019" name="bioRxiv">
        <title>The Genome of the Zebra Mussel, Dreissena polymorpha: A Resource for Invasive Species Research.</title>
        <authorList>
            <person name="McCartney M.A."/>
            <person name="Auch B."/>
            <person name="Kono T."/>
            <person name="Mallez S."/>
            <person name="Zhang Y."/>
            <person name="Obille A."/>
            <person name="Becker A."/>
            <person name="Abrahante J.E."/>
            <person name="Garbe J."/>
            <person name="Badalamenti J.P."/>
            <person name="Herman A."/>
            <person name="Mangelson H."/>
            <person name="Liachko I."/>
            <person name="Sullivan S."/>
            <person name="Sone E.D."/>
            <person name="Koren S."/>
            <person name="Silverstein K.A.T."/>
            <person name="Beckman K.B."/>
            <person name="Gohl D.M."/>
        </authorList>
    </citation>
    <scope>NUCLEOTIDE SEQUENCE</scope>
    <source>
        <strain evidence="2">Duluth1</strain>
        <tissue evidence="2">Whole animal</tissue>
    </source>
</reference>
<reference evidence="2" key="2">
    <citation type="submission" date="2020-11" db="EMBL/GenBank/DDBJ databases">
        <authorList>
            <person name="McCartney M.A."/>
            <person name="Auch B."/>
            <person name="Kono T."/>
            <person name="Mallez S."/>
            <person name="Becker A."/>
            <person name="Gohl D.M."/>
            <person name="Silverstein K.A.T."/>
            <person name="Koren S."/>
            <person name="Bechman K.B."/>
            <person name="Herman A."/>
            <person name="Abrahante J.E."/>
            <person name="Garbe J."/>
        </authorList>
    </citation>
    <scope>NUCLEOTIDE SEQUENCE</scope>
    <source>
        <strain evidence="2">Duluth1</strain>
        <tissue evidence="2">Whole animal</tissue>
    </source>
</reference>
<feature type="domain" description="EF-hand" evidence="1">
    <location>
        <begin position="114"/>
        <end position="149"/>
    </location>
</feature>
<sequence>MAFIRPLLQKEKSPGHVQTTSRLMRTMYTQPRVSKEPCYYDVHTTSRLVIPCTHNVTSRENHVHSTSRLTRTTSCEYHIHTTSRLYDDFEKIVLAELLANTEDDFDILEAFRQELRYCLTMLGEKLSDKEVDELFDMLDINKDGRLDLMGASSLNICVWA</sequence>
<dbReference type="SUPFAM" id="SSF47473">
    <property type="entry name" value="EF-hand"/>
    <property type="match status" value="1"/>
</dbReference>
<dbReference type="Pfam" id="PF13833">
    <property type="entry name" value="EF-hand_8"/>
    <property type="match status" value="1"/>
</dbReference>
<dbReference type="EMBL" id="JAIWYP010000072">
    <property type="protein sequence ID" value="KAH3690248.1"/>
    <property type="molecule type" value="Genomic_DNA"/>
</dbReference>
<proteinExistence type="predicted"/>
<dbReference type="InterPro" id="IPR011992">
    <property type="entry name" value="EF-hand-dom_pair"/>
</dbReference>
<evidence type="ECO:0000313" key="2">
    <source>
        <dbReference type="EMBL" id="KAH3690248.1"/>
    </source>
</evidence>
<keyword evidence="3" id="KW-1185">Reference proteome</keyword>
<organism evidence="2 3">
    <name type="scientific">Dreissena polymorpha</name>
    <name type="common">Zebra mussel</name>
    <name type="synonym">Mytilus polymorpha</name>
    <dbReference type="NCBI Taxonomy" id="45954"/>
    <lineage>
        <taxon>Eukaryota</taxon>
        <taxon>Metazoa</taxon>
        <taxon>Spiralia</taxon>
        <taxon>Lophotrochozoa</taxon>
        <taxon>Mollusca</taxon>
        <taxon>Bivalvia</taxon>
        <taxon>Autobranchia</taxon>
        <taxon>Heteroconchia</taxon>
        <taxon>Euheterodonta</taxon>
        <taxon>Imparidentia</taxon>
        <taxon>Neoheterodontei</taxon>
        <taxon>Myida</taxon>
        <taxon>Dreissenoidea</taxon>
        <taxon>Dreissenidae</taxon>
        <taxon>Dreissena</taxon>
    </lineage>
</organism>
<protein>
    <recommendedName>
        <fullName evidence="1">EF-hand domain-containing protein</fullName>
    </recommendedName>
</protein>
<dbReference type="Gene3D" id="1.10.238.10">
    <property type="entry name" value="EF-hand"/>
    <property type="match status" value="1"/>
</dbReference>
<dbReference type="AlphaFoldDB" id="A0A9D4BCL0"/>
<dbReference type="CDD" id="cd00051">
    <property type="entry name" value="EFh"/>
    <property type="match status" value="1"/>
</dbReference>
<dbReference type="InterPro" id="IPR002048">
    <property type="entry name" value="EF_hand_dom"/>
</dbReference>